<evidence type="ECO:0000259" key="3">
    <source>
        <dbReference type="PROSITE" id="PS50887"/>
    </source>
</evidence>
<dbReference type="RefSeq" id="WP_099391088.1">
    <property type="nucleotide sequence ID" value="NZ_PDYF01000003.1"/>
</dbReference>
<keyword evidence="1" id="KW-0175">Coiled coil</keyword>
<feature type="transmembrane region" description="Helical" evidence="2">
    <location>
        <begin position="42"/>
        <end position="62"/>
    </location>
</feature>
<keyword evidence="2" id="KW-0472">Membrane</keyword>
<gene>
    <name evidence="4" type="ORF">CSX01_00785</name>
</gene>
<protein>
    <submittedName>
        <fullName evidence="4">GGDEF domain-containing protein</fullName>
    </submittedName>
</protein>
<accession>A0A2G3DZX6</accession>
<dbReference type="InterPro" id="IPR050469">
    <property type="entry name" value="Diguanylate_Cyclase"/>
</dbReference>
<dbReference type="CDD" id="cd01949">
    <property type="entry name" value="GGDEF"/>
    <property type="match status" value="1"/>
</dbReference>
<evidence type="ECO:0000256" key="1">
    <source>
        <dbReference type="SAM" id="Coils"/>
    </source>
</evidence>
<feature type="transmembrane region" description="Helical" evidence="2">
    <location>
        <begin position="183"/>
        <end position="202"/>
    </location>
</feature>
<keyword evidence="2" id="KW-0812">Transmembrane</keyword>
<name>A0A2G3DZX6_9FIRM</name>
<feature type="domain" description="GGDEF" evidence="3">
    <location>
        <begin position="546"/>
        <end position="668"/>
    </location>
</feature>
<dbReference type="Proteomes" id="UP000225889">
    <property type="component" value="Unassembled WGS sequence"/>
</dbReference>
<feature type="transmembrane region" description="Helical" evidence="2">
    <location>
        <begin position="110"/>
        <end position="132"/>
    </location>
</feature>
<feature type="transmembrane region" description="Helical" evidence="2">
    <location>
        <begin position="152"/>
        <end position="171"/>
    </location>
</feature>
<evidence type="ECO:0000313" key="5">
    <source>
        <dbReference type="Proteomes" id="UP000225889"/>
    </source>
</evidence>
<dbReference type="GO" id="GO:0043709">
    <property type="term" value="P:cell adhesion involved in single-species biofilm formation"/>
    <property type="evidence" value="ECO:0007669"/>
    <property type="project" value="TreeGrafter"/>
</dbReference>
<organism evidence="4 5">
    <name type="scientific">Pseudobutyrivibrio ruminis</name>
    <dbReference type="NCBI Taxonomy" id="46206"/>
    <lineage>
        <taxon>Bacteria</taxon>
        <taxon>Bacillati</taxon>
        <taxon>Bacillota</taxon>
        <taxon>Clostridia</taxon>
        <taxon>Lachnospirales</taxon>
        <taxon>Lachnospiraceae</taxon>
        <taxon>Pseudobutyrivibrio</taxon>
    </lineage>
</organism>
<dbReference type="InterPro" id="IPR043128">
    <property type="entry name" value="Rev_trsase/Diguanyl_cyclase"/>
</dbReference>
<dbReference type="Gene3D" id="3.30.70.270">
    <property type="match status" value="1"/>
</dbReference>
<dbReference type="NCBIfam" id="TIGR00254">
    <property type="entry name" value="GGDEF"/>
    <property type="match status" value="1"/>
</dbReference>
<evidence type="ECO:0000256" key="2">
    <source>
        <dbReference type="SAM" id="Phobius"/>
    </source>
</evidence>
<dbReference type="SMART" id="SM00267">
    <property type="entry name" value="GGDEF"/>
    <property type="match status" value="1"/>
</dbReference>
<feature type="transmembrane region" description="Helical" evidence="2">
    <location>
        <begin position="74"/>
        <end position="98"/>
    </location>
</feature>
<dbReference type="Pfam" id="PF00990">
    <property type="entry name" value="GGDEF"/>
    <property type="match status" value="1"/>
</dbReference>
<dbReference type="PANTHER" id="PTHR45138:SF9">
    <property type="entry name" value="DIGUANYLATE CYCLASE DGCM-RELATED"/>
    <property type="match status" value="1"/>
</dbReference>
<dbReference type="PANTHER" id="PTHR45138">
    <property type="entry name" value="REGULATORY COMPONENTS OF SENSORY TRANSDUCTION SYSTEM"/>
    <property type="match status" value="1"/>
</dbReference>
<comment type="caution">
    <text evidence="4">The sequence shown here is derived from an EMBL/GenBank/DDBJ whole genome shotgun (WGS) entry which is preliminary data.</text>
</comment>
<dbReference type="EMBL" id="PDYF01000003">
    <property type="protein sequence ID" value="PHU36521.1"/>
    <property type="molecule type" value="Genomic_DNA"/>
</dbReference>
<feature type="coiled-coil region" evidence="1">
    <location>
        <begin position="490"/>
        <end position="517"/>
    </location>
</feature>
<dbReference type="InterPro" id="IPR000160">
    <property type="entry name" value="GGDEF_dom"/>
</dbReference>
<dbReference type="PROSITE" id="PS50887">
    <property type="entry name" value="GGDEF"/>
    <property type="match status" value="1"/>
</dbReference>
<dbReference type="SUPFAM" id="SSF55073">
    <property type="entry name" value="Nucleotide cyclase"/>
    <property type="match status" value="1"/>
</dbReference>
<keyword evidence="2" id="KW-1133">Transmembrane helix</keyword>
<sequence length="668" mass="77622">MIYAMVPGSALVINLIINWELFKKYGFSIKGNDEKKWVHVRYNYFVLAACGYFLVDMTWGILYEHKEVQAFFPFIYFLTVLYFLFMLLTMLTWTRYIVAYLDRKGLRNDILLYGVWSMFTIGLVFLSLNPFHHLMFFYNEAHEYVGEKGKNITFFLQIAFYTVVSIYMLYVAHKSTGRQKIRYKTVAVTSVVLGISLTLQILFALHPSYALGLIFGICLVHSFVQSSEKKEKEIHDHIASTMAKDYEAIFYIDIESGEYLTFAKSEKYMTINATALEKDFFQEAYDSIDECVFPDDKEYAKAFYNKETMLRNLEGKRSFSFKYRVMVNEKPRFFLFTVMHDTSSKHLIFYEKDIDDELNAEKINKENQKKTITFGQIAESLASNYDAIYYVDIANSSYVNYMVSNIFGELEITKSGDDFFKESIENIPKIIHRQDRDAVCDFLNKDNLISMLDNQKDTTIDYRIMVNGKPRFTRMVVRKTSDSTHFIVGVEDVDAEVKKQMQQLRALKTEKELARRDELTGVKNKTAYKELEESAQGNIDHGMDYLNFGLVVCDTNNLKQINDTLGHAAGDEYIRASARLLCDIFVHSPVFRVGGDEFVVFLRGNDYTQRHELMNQLHSQVLENKRIGAGVILAAGMSEYKPETDCFVSDVFERADKEMYEDKQRLKA</sequence>
<reference evidence="4 5" key="1">
    <citation type="submission" date="2017-10" db="EMBL/GenBank/DDBJ databases">
        <title>Resolving the taxonomy of Roseburia spp., Eubacterium rectale and Agathobacter spp. through phylogenomic analysis.</title>
        <authorList>
            <person name="Sheridan P.O."/>
            <person name="Walker A.W."/>
            <person name="Duncan S.H."/>
            <person name="Scott K.P."/>
            <person name="Toole P.W.O."/>
            <person name="Luis P."/>
            <person name="Flint H.J."/>
        </authorList>
    </citation>
    <scope>NUCLEOTIDE SEQUENCE [LARGE SCALE GENOMIC DNA]</scope>
    <source>
        <strain evidence="4 5">JK626</strain>
    </source>
</reference>
<reference evidence="4 5" key="2">
    <citation type="submission" date="2017-10" db="EMBL/GenBank/DDBJ databases">
        <authorList>
            <person name="Banno H."/>
            <person name="Chua N.-H."/>
        </authorList>
    </citation>
    <scope>NUCLEOTIDE SEQUENCE [LARGE SCALE GENOMIC DNA]</scope>
    <source>
        <strain evidence="4 5">JK626</strain>
    </source>
</reference>
<evidence type="ECO:0000313" key="4">
    <source>
        <dbReference type="EMBL" id="PHU36521.1"/>
    </source>
</evidence>
<proteinExistence type="predicted"/>
<dbReference type="InterPro" id="IPR029787">
    <property type="entry name" value="Nucleotide_cyclase"/>
</dbReference>
<dbReference type="GO" id="GO:0052621">
    <property type="term" value="F:diguanylate cyclase activity"/>
    <property type="evidence" value="ECO:0007669"/>
    <property type="project" value="TreeGrafter"/>
</dbReference>
<dbReference type="GO" id="GO:1902201">
    <property type="term" value="P:negative regulation of bacterial-type flagellum-dependent cell motility"/>
    <property type="evidence" value="ECO:0007669"/>
    <property type="project" value="TreeGrafter"/>
</dbReference>
<dbReference type="GO" id="GO:0005886">
    <property type="term" value="C:plasma membrane"/>
    <property type="evidence" value="ECO:0007669"/>
    <property type="project" value="TreeGrafter"/>
</dbReference>
<dbReference type="AlphaFoldDB" id="A0A2G3DZX6"/>
<feature type="transmembrane region" description="Helical" evidence="2">
    <location>
        <begin position="6"/>
        <end position="22"/>
    </location>
</feature>